<dbReference type="PANTHER" id="PTHR21432:SF20">
    <property type="entry name" value="ACETYL-COA HYDROLASE"/>
    <property type="match status" value="1"/>
</dbReference>
<reference evidence="5 6" key="1">
    <citation type="submission" date="2017-05" db="EMBL/GenBank/DDBJ databases">
        <title>The draft genome sequence of Idiomarina salinarum WNB302.</title>
        <authorList>
            <person name="Sun Y."/>
            <person name="Chen B."/>
            <person name="Du Z."/>
        </authorList>
    </citation>
    <scope>NUCLEOTIDE SEQUENCE [LARGE SCALE GENOMIC DNA]</scope>
    <source>
        <strain evidence="5 6">WNB302</strain>
    </source>
</reference>
<dbReference type="InterPro" id="IPR003702">
    <property type="entry name" value="ActCoA_hydro_N"/>
</dbReference>
<accession>A0A265UV44</accession>
<dbReference type="Gene3D" id="3.30.750.70">
    <property type="entry name" value="4-hydroxybutyrate coenzyme like domains"/>
    <property type="match status" value="1"/>
</dbReference>
<dbReference type="InterPro" id="IPR026888">
    <property type="entry name" value="AcetylCoA_hyd_C"/>
</dbReference>
<feature type="domain" description="Acetyl-CoA hydrolase/transferase N-terminal" evidence="3">
    <location>
        <begin position="4"/>
        <end position="174"/>
    </location>
</feature>
<evidence type="ECO:0000313" key="5">
    <source>
        <dbReference type="EMBL" id="OZV69185.1"/>
    </source>
</evidence>
<comment type="caution">
    <text evidence="5">The sequence shown here is derived from an EMBL/GenBank/DDBJ whole genome shotgun (WGS) entry which is preliminary data.</text>
</comment>
<evidence type="ECO:0000259" key="4">
    <source>
        <dbReference type="Pfam" id="PF13336"/>
    </source>
</evidence>
<dbReference type="OrthoDB" id="9801795at2"/>
<sequence length="421" mass="45915">MYKSVSAEEALKIVKSNDKIYIQAAAAVPSVLIQALTNRHEELRNVEICQLHTEGDAPYANPDYAESFHVNSFFIGRNVRHTLKAGNGSYTPVFLSEVPLLFKRNIVDVKVALIHVSVPDVHGYCSLGVSVEATLAAIDNADHVIAQVNKQMPRTFGDGIIHISEIDAFVEVDEPLPAFSISEPTSIETKIGDYVAELIEDRSTLQMGIGNIPNAVLSRLHNHKDLGLHTEMFSDGVIDLILKDVINGNYKGINPGRALATFLMGSQRLYDYVDDNPFVEMRTSDYVNDVSIIKQNPKMVAINSAIEVDVTGQVCADSIGSKMYSGVGGQMDFIRGASLSEGGKAIIALPSATKHGLSRIVPALKPGAGVVTTRAHIHYVVTEYGVANLYGKTIKQRVKALVEIAHPDHRESIDKSYFGMM</sequence>
<dbReference type="EMBL" id="NGJN01000003">
    <property type="protein sequence ID" value="OZV69185.1"/>
    <property type="molecule type" value="Genomic_DNA"/>
</dbReference>
<gene>
    <name evidence="5" type="ORF">CA834_06930</name>
</gene>
<comment type="similarity">
    <text evidence="1">Belongs to the acetyl-CoA hydrolase/transferase family.</text>
</comment>
<proteinExistence type="inferred from homology"/>
<evidence type="ECO:0000259" key="3">
    <source>
        <dbReference type="Pfam" id="PF02550"/>
    </source>
</evidence>
<dbReference type="Gene3D" id="3.40.1080.10">
    <property type="entry name" value="Glutaconate Coenzyme A-transferase"/>
    <property type="match status" value="1"/>
</dbReference>
<keyword evidence="6" id="KW-1185">Reference proteome</keyword>
<dbReference type="PANTHER" id="PTHR21432">
    <property type="entry name" value="ACETYL-COA HYDROLASE-RELATED"/>
    <property type="match status" value="1"/>
</dbReference>
<feature type="domain" description="Acetyl-CoA hydrolase/transferase C-terminal" evidence="4">
    <location>
        <begin position="265"/>
        <end position="415"/>
    </location>
</feature>
<evidence type="ECO:0000256" key="2">
    <source>
        <dbReference type="ARBA" id="ARBA00022679"/>
    </source>
</evidence>
<dbReference type="Proteomes" id="UP000216840">
    <property type="component" value="Unassembled WGS sequence"/>
</dbReference>
<dbReference type="Pfam" id="PF02550">
    <property type="entry name" value="AcetylCoA_hydro"/>
    <property type="match status" value="1"/>
</dbReference>
<evidence type="ECO:0000256" key="1">
    <source>
        <dbReference type="ARBA" id="ARBA00009632"/>
    </source>
</evidence>
<keyword evidence="2 5" id="KW-0808">Transferase</keyword>
<dbReference type="SUPFAM" id="SSF100950">
    <property type="entry name" value="NagB/RpiA/CoA transferase-like"/>
    <property type="match status" value="2"/>
</dbReference>
<protein>
    <submittedName>
        <fullName evidence="5">4-hydroxybutyrate CoA-transferase</fullName>
    </submittedName>
</protein>
<dbReference type="GO" id="GO:0008775">
    <property type="term" value="F:acetate CoA-transferase activity"/>
    <property type="evidence" value="ECO:0007669"/>
    <property type="project" value="InterPro"/>
</dbReference>
<dbReference type="AlphaFoldDB" id="A0A265UV44"/>
<dbReference type="RefSeq" id="WP_094967958.1">
    <property type="nucleotide sequence ID" value="NZ_NGJN01000003.1"/>
</dbReference>
<dbReference type="InterPro" id="IPR038460">
    <property type="entry name" value="AcetylCoA_hyd_C_sf"/>
</dbReference>
<dbReference type="Pfam" id="PF13336">
    <property type="entry name" value="AcetylCoA_hyd_C"/>
    <property type="match status" value="1"/>
</dbReference>
<dbReference type="GO" id="GO:0006083">
    <property type="term" value="P:acetate metabolic process"/>
    <property type="evidence" value="ECO:0007669"/>
    <property type="project" value="InterPro"/>
</dbReference>
<dbReference type="Gene3D" id="3.40.1080.20">
    <property type="entry name" value="Acetyl-CoA hydrolase/transferase C-terminal domain"/>
    <property type="match status" value="1"/>
</dbReference>
<dbReference type="InterPro" id="IPR046433">
    <property type="entry name" value="ActCoA_hydro"/>
</dbReference>
<evidence type="ECO:0000313" key="6">
    <source>
        <dbReference type="Proteomes" id="UP000216840"/>
    </source>
</evidence>
<organism evidence="5 6">
    <name type="scientific">Winogradskyella aurantia</name>
    <dbReference type="NCBI Taxonomy" id="1915063"/>
    <lineage>
        <taxon>Bacteria</taxon>
        <taxon>Pseudomonadati</taxon>
        <taxon>Bacteroidota</taxon>
        <taxon>Flavobacteriia</taxon>
        <taxon>Flavobacteriales</taxon>
        <taxon>Flavobacteriaceae</taxon>
        <taxon>Winogradskyella</taxon>
    </lineage>
</organism>
<name>A0A265UV44_9FLAO</name>
<dbReference type="InterPro" id="IPR037171">
    <property type="entry name" value="NagB/RpiA_transferase-like"/>
</dbReference>